<dbReference type="VEuPathDB" id="TriTrypDB:Tc_MARK_2739"/>
<comment type="similarity">
    <text evidence="1">Belongs to the pseudouridine synthase TruD family.</text>
</comment>
<dbReference type="Gene3D" id="1.10.1510.30">
    <property type="match status" value="1"/>
</dbReference>
<dbReference type="InterPro" id="IPR001656">
    <property type="entry name" value="PsdUridine_synth_TruD"/>
</dbReference>
<dbReference type="PROSITE" id="PS50984">
    <property type="entry name" value="TRUD"/>
    <property type="match status" value="1"/>
</dbReference>
<dbReference type="VEuPathDB" id="TriTrypDB:C3747_120g82"/>
<dbReference type="Gene3D" id="3.30.70.3160">
    <property type="match status" value="1"/>
</dbReference>
<dbReference type="PIRSF" id="PIRSF037016">
    <property type="entry name" value="Pseudouridin_synth_euk_prd"/>
    <property type="match status" value="1"/>
</dbReference>
<dbReference type="Gene3D" id="3.30.2350.20">
    <property type="entry name" value="TruD, catalytic domain"/>
    <property type="match status" value="2"/>
</dbReference>
<accession>A0A2V2VHT2</accession>
<dbReference type="Proteomes" id="UP000246121">
    <property type="component" value="Unassembled WGS sequence"/>
</dbReference>
<gene>
    <name evidence="4" type="ORF">C4B63_20g184</name>
</gene>
<protein>
    <recommendedName>
        <fullName evidence="3">TRUD domain-containing protein</fullName>
    </recommendedName>
</protein>
<dbReference type="VEuPathDB" id="TriTrypDB:TcYC6_0050030"/>
<name>A0A2V2VHT2_TRYCR</name>
<dbReference type="PANTHER" id="PTHR13326">
    <property type="entry name" value="TRNA PSEUDOURIDINE SYNTHASE D"/>
    <property type="match status" value="1"/>
</dbReference>
<evidence type="ECO:0000256" key="1">
    <source>
        <dbReference type="ARBA" id="ARBA00007953"/>
    </source>
</evidence>
<comment type="caution">
    <text evidence="4">The sequence shown here is derived from an EMBL/GenBank/DDBJ whole genome shotgun (WGS) entry which is preliminary data.</text>
</comment>
<dbReference type="PANTHER" id="PTHR13326:SF24">
    <property type="entry name" value="TRUD DOMAIN-CONTAINING PROTEIN"/>
    <property type="match status" value="1"/>
</dbReference>
<dbReference type="InterPro" id="IPR020103">
    <property type="entry name" value="PsdUridine_synth_cat_dom_sf"/>
</dbReference>
<dbReference type="InterPro" id="IPR011760">
    <property type="entry name" value="PsdUridine_synth_TruD_insert"/>
</dbReference>
<evidence type="ECO:0000313" key="4">
    <source>
        <dbReference type="EMBL" id="PWU95989.1"/>
    </source>
</evidence>
<dbReference type="VEuPathDB" id="TriTrypDB:BCY84_01523"/>
<dbReference type="GO" id="GO:0009982">
    <property type="term" value="F:pseudouridine synthase activity"/>
    <property type="evidence" value="ECO:0007669"/>
    <property type="project" value="InterPro"/>
</dbReference>
<evidence type="ECO:0000256" key="2">
    <source>
        <dbReference type="ARBA" id="ARBA00023235"/>
    </source>
</evidence>
<dbReference type="VEuPathDB" id="TriTrypDB:ECC02_003985"/>
<dbReference type="Pfam" id="PF01142">
    <property type="entry name" value="TruD"/>
    <property type="match status" value="2"/>
</dbReference>
<dbReference type="VEuPathDB" id="TriTrypDB:TcBrA4_0035990"/>
<dbReference type="VEuPathDB" id="TriTrypDB:C4B63_20g184"/>
<feature type="domain" description="TRUD" evidence="3">
    <location>
        <begin position="405"/>
        <end position="642"/>
    </location>
</feature>
<dbReference type="VEuPathDB" id="TriTrypDB:TcCL_NonESM01849"/>
<organism evidence="4 5">
    <name type="scientific">Trypanosoma cruzi</name>
    <dbReference type="NCBI Taxonomy" id="5693"/>
    <lineage>
        <taxon>Eukaryota</taxon>
        <taxon>Discoba</taxon>
        <taxon>Euglenozoa</taxon>
        <taxon>Kinetoplastea</taxon>
        <taxon>Metakinetoplastina</taxon>
        <taxon>Trypanosomatida</taxon>
        <taxon>Trypanosomatidae</taxon>
        <taxon>Trypanosoma</taxon>
        <taxon>Schizotrypanum</taxon>
    </lineage>
</organism>
<sequence length="651" mass="72115">MLRACGITEFFLPVEKPATARIKKRPEDFIVVEVDPTGARTDAEDYQLSIAAAPLSSEIHPHNATTSAAAAVDGDYGDINDDAELTASLTGSDIFTDATREKLLAVFGSKRDAILQYASGTFENDPHGGAGEYLVAVLNYKGERRRLHHALKRAFPHLRTETRRVSSSCGSSDSVDHHVVVMYDTGYLLLAHLLGESAAESVEAWSDSVPRSDTFCIAVNLPPETTKEKRRALHELISRRYPGLVCLVANGQVTLKVSSTRHREKRTLDDVDDASSGLFTHLVVRKRNLDMMKLRLLLSRKFDVSENAVCTAGLKDKCAVTYQRCSVPLSTQNSKSRAQHGETVRLVWPGDPSSYAEILQLLEPCDTPVGIGQLNGNWFSVRLVDVRGMTFCELVQRVRHIESNGFLNYFGQQRFSEHVSSTKDHVGVHLMAGRWAGAVQSILSCVPGIYASFPERMKARYIQTSARDAVYVLKALQRLHRTHYASSSNPLCMDDVANCTSRWQQLCHDALLSVPYNIRVLWVSAAQSLIFNIMLSKLHGMDSAMGAVEVLPLLGHQVTIEEPVRQLFEQTLTELEIKEADVLEQKKVLGVPIPGAVRQTVVRPTGCRLTLEGNDEGDAKNGFDATVEFFLPPSSYATVFLREALGFDRCW</sequence>
<dbReference type="InterPro" id="IPR042214">
    <property type="entry name" value="TruD_catalytic"/>
</dbReference>
<dbReference type="VEuPathDB" id="TriTrypDB:TcCLB.507089.190"/>
<dbReference type="VEuPathDB" id="TriTrypDB:TCDM_02697"/>
<dbReference type="SUPFAM" id="SSF55120">
    <property type="entry name" value="Pseudouridine synthase"/>
    <property type="match status" value="1"/>
</dbReference>
<dbReference type="AlphaFoldDB" id="A0A2V2VHT2"/>
<evidence type="ECO:0000313" key="5">
    <source>
        <dbReference type="Proteomes" id="UP000246121"/>
    </source>
</evidence>
<dbReference type="GO" id="GO:0005634">
    <property type="term" value="C:nucleus"/>
    <property type="evidence" value="ECO:0007669"/>
    <property type="project" value="TreeGrafter"/>
</dbReference>
<dbReference type="VEuPathDB" id="TriTrypDB:TcCLB.511027.20"/>
<dbReference type="GO" id="GO:0003723">
    <property type="term" value="F:RNA binding"/>
    <property type="evidence" value="ECO:0007669"/>
    <property type="project" value="InterPro"/>
</dbReference>
<reference evidence="4 5" key="1">
    <citation type="journal article" date="2018" name="Microb. Genom.">
        <title>Expanding an expanded genome: long-read sequencing of Trypanosoma cruzi.</title>
        <authorList>
            <person name="Berna L."/>
            <person name="Rodriguez M."/>
            <person name="Chiribao M.L."/>
            <person name="Parodi-Talice A."/>
            <person name="Pita S."/>
            <person name="Rijo G."/>
            <person name="Alvarez-Valin F."/>
            <person name="Robello C."/>
        </authorList>
    </citation>
    <scope>NUCLEOTIDE SEQUENCE [LARGE SCALE GENOMIC DNA]</scope>
    <source>
        <strain evidence="4 5">Dm28c</strain>
    </source>
</reference>
<dbReference type="GO" id="GO:0001522">
    <property type="term" value="P:pseudouridine synthesis"/>
    <property type="evidence" value="ECO:0007669"/>
    <property type="project" value="InterPro"/>
</dbReference>
<proteinExistence type="inferred from homology"/>
<evidence type="ECO:0000259" key="3">
    <source>
        <dbReference type="PROSITE" id="PS50984"/>
    </source>
</evidence>
<keyword evidence="2" id="KW-0413">Isomerase</keyword>
<dbReference type="VEuPathDB" id="TriTrypDB:TcG_00048"/>
<dbReference type="EMBL" id="PRFA01000020">
    <property type="protein sequence ID" value="PWU95989.1"/>
    <property type="molecule type" value="Genomic_DNA"/>
</dbReference>
<dbReference type="VEuPathDB" id="TriTrypDB:TCSYLVIO_005322"/>